<feature type="domain" description="DUF753" evidence="1">
    <location>
        <begin position="1346"/>
        <end position="1417"/>
    </location>
</feature>
<feature type="domain" description="DUF753" evidence="1">
    <location>
        <begin position="26"/>
        <end position="98"/>
    </location>
</feature>
<proteinExistence type="predicted"/>
<dbReference type="PANTHER" id="PTHR21721:SF27">
    <property type="entry name" value="GH09876P"/>
    <property type="match status" value="1"/>
</dbReference>
<feature type="domain" description="DUF753" evidence="1">
    <location>
        <begin position="523"/>
        <end position="599"/>
    </location>
</feature>
<feature type="domain" description="DUF753" evidence="1">
    <location>
        <begin position="273"/>
        <end position="347"/>
    </location>
</feature>
<sequence length="1623" mass="177670">MWSMITGIFIFCCLIHPLLGATVNHRCLICNSTDLGCEEGLSRFVENCSQDTDGCFTRVVDGMLIRGCLSQLPNAEERQQCAQVEGGACISCTEDECNRHSWLKCVQCDDGEQAHENCTDKQQAHFCHQYRSEDHCYKMTRVVNDQDQPQMVRNCLSTLEIAGMQCNQSEQCVILSTNDGKVNMLAAADTSSKCLVCTSEELNEGEKCVQGTSEAQDCLQPNDKCFSRLQGDVLQRNCLSTLTTEEQEVCADSNDATCLTCDTAGCNTDRLPRCLQCKKSVDINCADPSMSSALKATFCPRFQSSSSCYSRLVVDEVERGCTSTPGLPENVCEGNKKCLICTDDGCNVISDSDLMNVQTCVRCGSRNGDNVACENAAVEPVECDGLIDECYTRIQDGIVERNCLSTLSEEDQVKCKDDADMTCVTCIGHHCNDYTWLRCYRCSKQQEQRCAAPESNDLSVALCDGFQQQGECFAKIVDEDVVRGCVIDLGSHVDVCEDNPMCSVCPFDGCNSVDEDTLRRYTKCITCTTSTAEGKEACESADLTTTAVVCGELDDVCFTRVKDGHLERGCLSSLDDEGQQQCKDPNDAACNTCQDLSCNNARWLKCAKCTSSENPSCAVLEEPALQELSSYCARHSSQSTCYSKVVQDVLERGCTLEQDGTESVCQGSTGCATCASDNCNTHTKEALLSETKCVQCTSHGVESDCNGELPNPEPCSNKNDRCFSRVADGTLTRNCFSTLDASAQAACSNPGDLSCIICEESGCNQNHWVKCHQCDQTTHAACGDEQQASDSAYCKSYHAEDKCYTKIMNDRLERGCQSDAGSGVDICSDADVCLTCQEDACNNAPGSSLVYTKCQQCTSSEDPECALGAVQSKSCPLQNDPCYTAVNSDNTLVRGCLSMLNEELRAACNDEDNLSCITCAESDCNGLQWPSCYRCKSSTDAKDCIGDESTVCENNNRCVACSSPGCNSITKEALEAVHTCYQCDSSDGNCDLALEGHAKECSNRNDRCYMKLSEGVLTRGCLSDIDAEECDGNVQCMVCDGQDCNSLSWPKCYQCSNTTSVDCSQAQQDSVNLNYCHHYSETACFAMTEANSYGTLYRGCFSHIRESHKGKCTDSTDKTCVTCNGNSCNREPWRLCIQCRSVELGNYCSREASPLKSRHCKRYKQDDGCYAKEIDGVDDRFYCHTCISSSYMDCVWNPSTSLTKDCTAGDRACATVILPNGHIYRGCSQDEECVTAGDDCIKCDIYSGCNIDRYPADRLRCNICQSSLSASCRALPYERQFEKPCIRYVSGDQCVTVFDQFNVSYRNCMSAVLEADQLKCADRGTAECVVCSRMNCNTAKVRVDDRCLQCTSNMTNCSNGKRPATVCKAPSEGKCYSRVDEHGFLHRGCLVDLEADIQASCAKDARNCAICDGEGCNASFLPENTLSCVQCDSRETLYCAQQQQNDSFVGLCRRHVELDRCYTRTTTGGNLQRGCESDLPEDSGCTVNSATSCELCSGNDCNRNVFPTDRLSCYQCNSEQQTRCGAEQSVYNLERALLCRFHLENDGCFTKVNGDEVSRGCISDLEGTSVCDGLPSNECRTCYGADCNSFSDTAIRNSASHNVCAKIITCLLLFAFVKLKLFF</sequence>
<feature type="domain" description="DUF753" evidence="1">
    <location>
        <begin position="1511"/>
        <end position="1588"/>
    </location>
</feature>
<evidence type="ECO:0000313" key="2">
    <source>
        <dbReference type="EnsemblMetazoa" id="AATE012291-PA.1"/>
    </source>
</evidence>
<feature type="domain" description="DUF753" evidence="1">
    <location>
        <begin position="358"/>
        <end position="432"/>
    </location>
</feature>
<dbReference type="Pfam" id="PF05444">
    <property type="entry name" value="DUF753"/>
    <property type="match status" value="16"/>
</dbReference>
<feature type="domain" description="DUF753" evidence="1">
    <location>
        <begin position="1260"/>
        <end position="1337"/>
    </location>
</feature>
<feature type="domain" description="DUF753" evidence="1">
    <location>
        <begin position="1051"/>
        <end position="1129"/>
    </location>
</feature>
<dbReference type="EnsemblMetazoa" id="AATE012291-RA">
    <property type="protein sequence ID" value="AATE012291-PA.1"/>
    <property type="gene ID" value="AATE012291"/>
</dbReference>
<feature type="domain" description="DUF753" evidence="1">
    <location>
        <begin position="1426"/>
        <end position="1502"/>
    </location>
</feature>
<name>A0A182J6I2_ANOAO</name>
<dbReference type="InterPro" id="IPR008472">
    <property type="entry name" value="DUF753"/>
</dbReference>
<feature type="domain" description="DUF753" evidence="1">
    <location>
        <begin position="605"/>
        <end position="680"/>
    </location>
</feature>
<feature type="domain" description="DUF753" evidence="1">
    <location>
        <begin position="692"/>
        <end position="764"/>
    </location>
</feature>
<evidence type="ECO:0000259" key="1">
    <source>
        <dbReference type="Pfam" id="PF05444"/>
    </source>
</evidence>
<feature type="domain" description="DUF753" evidence="1">
    <location>
        <begin position="979"/>
        <end position="1045"/>
    </location>
</feature>
<feature type="domain" description="DUF753" evidence="1">
    <location>
        <begin position="438"/>
        <end position="511"/>
    </location>
</feature>
<feature type="domain" description="DUF753" evidence="1">
    <location>
        <begin position="770"/>
        <end position="842"/>
    </location>
</feature>
<organism evidence="2">
    <name type="scientific">Anopheles atroparvus</name>
    <name type="common">European mosquito</name>
    <dbReference type="NCBI Taxonomy" id="41427"/>
    <lineage>
        <taxon>Eukaryota</taxon>
        <taxon>Metazoa</taxon>
        <taxon>Ecdysozoa</taxon>
        <taxon>Arthropoda</taxon>
        <taxon>Hexapoda</taxon>
        <taxon>Insecta</taxon>
        <taxon>Pterygota</taxon>
        <taxon>Neoptera</taxon>
        <taxon>Endopterygota</taxon>
        <taxon>Diptera</taxon>
        <taxon>Nematocera</taxon>
        <taxon>Culicoidea</taxon>
        <taxon>Culicidae</taxon>
        <taxon>Anophelinae</taxon>
        <taxon>Anopheles</taxon>
    </lineage>
</organism>
<dbReference type="VEuPathDB" id="VectorBase:AATE012291"/>
<accession>A0A182J6I2</accession>
<reference evidence="2" key="1">
    <citation type="submission" date="2022-08" db="UniProtKB">
        <authorList>
            <consortium name="EnsemblMetazoa"/>
        </authorList>
    </citation>
    <scope>IDENTIFICATION</scope>
    <source>
        <strain evidence="2">EBRO</strain>
    </source>
</reference>
<dbReference type="PANTHER" id="PTHR21721">
    <property type="entry name" value="GH09876P-RELATED"/>
    <property type="match status" value="1"/>
</dbReference>
<feature type="domain" description="DUF753" evidence="1">
    <location>
        <begin position="193"/>
        <end position="267"/>
    </location>
</feature>
<protein>
    <recommendedName>
        <fullName evidence="1">DUF753 domain-containing protein</fullName>
    </recommendedName>
</protein>
<feature type="domain" description="DUF753" evidence="1">
    <location>
        <begin position="853"/>
        <end position="925"/>
    </location>
</feature>